<protein>
    <submittedName>
        <fullName evidence="2">Uncharacterized protein</fullName>
    </submittedName>
</protein>
<feature type="region of interest" description="Disordered" evidence="1">
    <location>
        <begin position="66"/>
        <end position="95"/>
    </location>
</feature>
<evidence type="ECO:0000313" key="2">
    <source>
        <dbReference type="EMBL" id="TMW84925.1"/>
    </source>
</evidence>
<comment type="caution">
    <text evidence="2">The sequence shown here is derived from an EMBL/GenBank/DDBJ whole genome shotgun (WGS) entry which is preliminary data.</text>
</comment>
<reference evidence="2" key="1">
    <citation type="submission" date="2019-05" db="EMBL/GenBank/DDBJ databases">
        <title>The de novo reference genome and transcriptome assemblies of the wild tomato species Solanum chilense.</title>
        <authorList>
            <person name="Stam R."/>
            <person name="Nosenko T."/>
            <person name="Hoerger A.C."/>
            <person name="Stephan W."/>
            <person name="Seidel M.A."/>
            <person name="Kuhn J.M.M."/>
            <person name="Haberer G."/>
            <person name="Tellier A."/>
        </authorList>
    </citation>
    <scope>NUCLEOTIDE SEQUENCE</scope>
    <source>
        <tissue evidence="2">Mature leaves</tissue>
    </source>
</reference>
<gene>
    <name evidence="2" type="ORF">EJD97_024124</name>
</gene>
<sequence>MNTRRNTGRRVGEESSGGNQVPPQAPVVADQVAVNPDGLKDGEVRNSLLQMAHAITTQAQDITAQAAREGAPRENPHASTMDSKMRDFTRMNPLV</sequence>
<proteinExistence type="predicted"/>
<name>A0A6N2ARI2_SOLCI</name>
<organism evidence="2">
    <name type="scientific">Solanum chilense</name>
    <name type="common">Tomato</name>
    <name type="synonym">Lycopersicon chilense</name>
    <dbReference type="NCBI Taxonomy" id="4083"/>
    <lineage>
        <taxon>Eukaryota</taxon>
        <taxon>Viridiplantae</taxon>
        <taxon>Streptophyta</taxon>
        <taxon>Embryophyta</taxon>
        <taxon>Tracheophyta</taxon>
        <taxon>Spermatophyta</taxon>
        <taxon>Magnoliopsida</taxon>
        <taxon>eudicotyledons</taxon>
        <taxon>Gunneridae</taxon>
        <taxon>Pentapetalae</taxon>
        <taxon>asterids</taxon>
        <taxon>lamiids</taxon>
        <taxon>Solanales</taxon>
        <taxon>Solanaceae</taxon>
        <taxon>Solanoideae</taxon>
        <taxon>Solaneae</taxon>
        <taxon>Solanum</taxon>
        <taxon>Solanum subgen. Lycopersicon</taxon>
    </lineage>
</organism>
<dbReference type="EMBL" id="RXGB01008108">
    <property type="protein sequence ID" value="TMW84925.1"/>
    <property type="molecule type" value="Genomic_DNA"/>
</dbReference>
<dbReference type="AlphaFoldDB" id="A0A6N2ARI2"/>
<accession>A0A6N2ARI2</accession>
<feature type="region of interest" description="Disordered" evidence="1">
    <location>
        <begin position="1"/>
        <end position="26"/>
    </location>
</feature>
<evidence type="ECO:0000256" key="1">
    <source>
        <dbReference type="SAM" id="MobiDB-lite"/>
    </source>
</evidence>